<evidence type="ECO:0000313" key="2">
    <source>
        <dbReference type="EMBL" id="EFJ25303.1"/>
    </source>
</evidence>
<sequence>MPRPVLPLPSATAAVPSAAAAKCPGRAFSQALHLGRPWQAGMPANRRLLQVPAQSAWAGTLVNRHPCQVPGLGTPRGPPKVLGEMKTTTKGEGRWIKEKTSGRRDPG</sequence>
<proteinExistence type="predicted"/>
<dbReference type="InParanoid" id="D8RQY6"/>
<organism evidence="3">
    <name type="scientific">Selaginella moellendorffii</name>
    <name type="common">Spikemoss</name>
    <dbReference type="NCBI Taxonomy" id="88036"/>
    <lineage>
        <taxon>Eukaryota</taxon>
        <taxon>Viridiplantae</taxon>
        <taxon>Streptophyta</taxon>
        <taxon>Embryophyta</taxon>
        <taxon>Tracheophyta</taxon>
        <taxon>Lycopodiopsida</taxon>
        <taxon>Selaginellales</taxon>
        <taxon>Selaginellaceae</taxon>
        <taxon>Selaginella</taxon>
    </lineage>
</organism>
<gene>
    <name evidence="2" type="ORF">SELMODRAFT_413889</name>
</gene>
<evidence type="ECO:0000256" key="1">
    <source>
        <dbReference type="SAM" id="MobiDB-lite"/>
    </source>
</evidence>
<dbReference type="KEGG" id="smo:SELMODRAFT_413889"/>
<reference evidence="2 3" key="1">
    <citation type="journal article" date="2011" name="Science">
        <title>The Selaginella genome identifies genetic changes associated with the evolution of vascular plants.</title>
        <authorList>
            <person name="Banks J.A."/>
            <person name="Nishiyama T."/>
            <person name="Hasebe M."/>
            <person name="Bowman J.L."/>
            <person name="Gribskov M."/>
            <person name="dePamphilis C."/>
            <person name="Albert V.A."/>
            <person name="Aono N."/>
            <person name="Aoyama T."/>
            <person name="Ambrose B.A."/>
            <person name="Ashton N.W."/>
            <person name="Axtell M.J."/>
            <person name="Barker E."/>
            <person name="Barker M.S."/>
            <person name="Bennetzen J.L."/>
            <person name="Bonawitz N.D."/>
            <person name="Chapple C."/>
            <person name="Cheng C."/>
            <person name="Correa L.G."/>
            <person name="Dacre M."/>
            <person name="DeBarry J."/>
            <person name="Dreyer I."/>
            <person name="Elias M."/>
            <person name="Engstrom E.M."/>
            <person name="Estelle M."/>
            <person name="Feng L."/>
            <person name="Finet C."/>
            <person name="Floyd S.K."/>
            <person name="Frommer W.B."/>
            <person name="Fujita T."/>
            <person name="Gramzow L."/>
            <person name="Gutensohn M."/>
            <person name="Harholt J."/>
            <person name="Hattori M."/>
            <person name="Heyl A."/>
            <person name="Hirai T."/>
            <person name="Hiwatashi Y."/>
            <person name="Ishikawa M."/>
            <person name="Iwata M."/>
            <person name="Karol K.G."/>
            <person name="Koehler B."/>
            <person name="Kolukisaoglu U."/>
            <person name="Kubo M."/>
            <person name="Kurata T."/>
            <person name="Lalonde S."/>
            <person name="Li K."/>
            <person name="Li Y."/>
            <person name="Litt A."/>
            <person name="Lyons E."/>
            <person name="Manning G."/>
            <person name="Maruyama T."/>
            <person name="Michael T.P."/>
            <person name="Mikami K."/>
            <person name="Miyazaki S."/>
            <person name="Morinaga S."/>
            <person name="Murata T."/>
            <person name="Mueller-Roeber B."/>
            <person name="Nelson D.R."/>
            <person name="Obara M."/>
            <person name="Oguri Y."/>
            <person name="Olmstead R.G."/>
            <person name="Onodera N."/>
            <person name="Petersen B.L."/>
            <person name="Pils B."/>
            <person name="Prigge M."/>
            <person name="Rensing S.A."/>
            <person name="Riano-Pachon D.M."/>
            <person name="Roberts A.W."/>
            <person name="Sato Y."/>
            <person name="Scheller H.V."/>
            <person name="Schulz B."/>
            <person name="Schulz C."/>
            <person name="Shakirov E.V."/>
            <person name="Shibagaki N."/>
            <person name="Shinohara N."/>
            <person name="Shippen D.E."/>
            <person name="Soerensen I."/>
            <person name="Sotooka R."/>
            <person name="Sugimoto N."/>
            <person name="Sugita M."/>
            <person name="Sumikawa N."/>
            <person name="Tanurdzic M."/>
            <person name="Theissen G."/>
            <person name="Ulvskov P."/>
            <person name="Wakazuki S."/>
            <person name="Weng J.K."/>
            <person name="Willats W.W."/>
            <person name="Wipf D."/>
            <person name="Wolf P.G."/>
            <person name="Yang L."/>
            <person name="Zimmer A.D."/>
            <person name="Zhu Q."/>
            <person name="Mitros T."/>
            <person name="Hellsten U."/>
            <person name="Loque D."/>
            <person name="Otillar R."/>
            <person name="Salamov A."/>
            <person name="Schmutz J."/>
            <person name="Shapiro H."/>
            <person name="Lindquist E."/>
            <person name="Lucas S."/>
            <person name="Rokhsar D."/>
            <person name="Grigoriev I.V."/>
        </authorList>
    </citation>
    <scope>NUCLEOTIDE SEQUENCE [LARGE SCALE GENOMIC DNA]</scope>
</reference>
<feature type="region of interest" description="Disordered" evidence="1">
    <location>
        <begin position="68"/>
        <end position="107"/>
    </location>
</feature>
<accession>D8RQY6</accession>
<dbReference type="AlphaFoldDB" id="D8RQY6"/>
<name>D8RQY6_SELML</name>
<dbReference type="HOGENOM" id="CLU_2214550_0_0_1"/>
<dbReference type="EMBL" id="GL377587">
    <property type="protein sequence ID" value="EFJ25303.1"/>
    <property type="molecule type" value="Genomic_DNA"/>
</dbReference>
<protein>
    <submittedName>
        <fullName evidence="2">Uncharacterized protein</fullName>
    </submittedName>
</protein>
<dbReference type="Gramene" id="EFJ25303">
    <property type="protein sequence ID" value="EFJ25303"/>
    <property type="gene ID" value="SELMODRAFT_413889"/>
</dbReference>
<dbReference type="Proteomes" id="UP000001514">
    <property type="component" value="Unassembled WGS sequence"/>
</dbReference>
<keyword evidence="3" id="KW-1185">Reference proteome</keyword>
<feature type="compositionally biased region" description="Basic and acidic residues" evidence="1">
    <location>
        <begin position="87"/>
        <end position="107"/>
    </location>
</feature>
<evidence type="ECO:0000313" key="3">
    <source>
        <dbReference type="Proteomes" id="UP000001514"/>
    </source>
</evidence>